<name>A0A225DUT1_9BACT</name>
<proteinExistence type="predicted"/>
<gene>
    <name evidence="1" type="ORF">FRUB_05074</name>
</gene>
<dbReference type="EMBL" id="NIDE01000008">
    <property type="protein sequence ID" value="OWK40155.1"/>
    <property type="molecule type" value="Genomic_DNA"/>
</dbReference>
<dbReference type="Proteomes" id="UP000214646">
    <property type="component" value="Unassembled WGS sequence"/>
</dbReference>
<reference evidence="2" key="1">
    <citation type="submission" date="2017-06" db="EMBL/GenBank/DDBJ databases">
        <title>Genome analysis of Fimbriiglobus ruber SP5, the first member of the order Planctomycetales with confirmed chitinolytic capability.</title>
        <authorList>
            <person name="Ravin N.V."/>
            <person name="Rakitin A.L."/>
            <person name="Ivanova A.A."/>
            <person name="Beletsky A.V."/>
            <person name="Kulichevskaya I.S."/>
            <person name="Mardanov A.V."/>
            <person name="Dedysh S.N."/>
        </authorList>
    </citation>
    <scope>NUCLEOTIDE SEQUENCE [LARGE SCALE GENOMIC DNA]</scope>
    <source>
        <strain evidence="2">SP5</strain>
    </source>
</reference>
<evidence type="ECO:0000313" key="1">
    <source>
        <dbReference type="EMBL" id="OWK40155.1"/>
    </source>
</evidence>
<evidence type="ECO:0000313" key="2">
    <source>
        <dbReference type="Proteomes" id="UP000214646"/>
    </source>
</evidence>
<keyword evidence="2" id="KW-1185">Reference proteome</keyword>
<dbReference type="AlphaFoldDB" id="A0A225DUT1"/>
<organism evidence="1 2">
    <name type="scientific">Fimbriiglobus ruber</name>
    <dbReference type="NCBI Taxonomy" id="1908690"/>
    <lineage>
        <taxon>Bacteria</taxon>
        <taxon>Pseudomonadati</taxon>
        <taxon>Planctomycetota</taxon>
        <taxon>Planctomycetia</taxon>
        <taxon>Gemmatales</taxon>
        <taxon>Gemmataceae</taxon>
        <taxon>Fimbriiglobus</taxon>
    </lineage>
</organism>
<accession>A0A225DUT1</accession>
<sequence>MRRSQSNYPIYDPMAPRHAQSDAFKNTFMALTKIALLQVNRG</sequence>
<protein>
    <submittedName>
        <fullName evidence="1">Uncharacterized protein</fullName>
    </submittedName>
</protein>
<comment type="caution">
    <text evidence="1">The sequence shown here is derived from an EMBL/GenBank/DDBJ whole genome shotgun (WGS) entry which is preliminary data.</text>
</comment>